<dbReference type="PANTHER" id="PTHR48111:SF22">
    <property type="entry name" value="REGULATOR OF RPOS"/>
    <property type="match status" value="1"/>
</dbReference>
<protein>
    <submittedName>
        <fullName evidence="11">DNA-binding response regulator</fullName>
    </submittedName>
</protein>
<dbReference type="GO" id="GO:0000156">
    <property type="term" value="F:phosphorelay response regulator activity"/>
    <property type="evidence" value="ECO:0007669"/>
    <property type="project" value="TreeGrafter"/>
</dbReference>
<dbReference type="GO" id="GO:0000976">
    <property type="term" value="F:transcription cis-regulatory region binding"/>
    <property type="evidence" value="ECO:0007669"/>
    <property type="project" value="TreeGrafter"/>
</dbReference>
<dbReference type="GO" id="GO:0005829">
    <property type="term" value="C:cytosol"/>
    <property type="evidence" value="ECO:0007669"/>
    <property type="project" value="TreeGrafter"/>
</dbReference>
<feature type="domain" description="OmpR/PhoB-type" evidence="10">
    <location>
        <begin position="129"/>
        <end position="226"/>
    </location>
</feature>
<dbReference type="AlphaFoldDB" id="A0A809QXH9"/>
<dbReference type="InterPro" id="IPR011006">
    <property type="entry name" value="CheY-like_superfamily"/>
</dbReference>
<dbReference type="PANTHER" id="PTHR48111">
    <property type="entry name" value="REGULATOR OF RPOS"/>
    <property type="match status" value="1"/>
</dbReference>
<dbReference type="InterPro" id="IPR001867">
    <property type="entry name" value="OmpR/PhoB-type_DNA-bd"/>
</dbReference>
<gene>
    <name evidence="11" type="ORF">DSYM_08180</name>
</gene>
<dbReference type="Gene3D" id="3.40.50.2300">
    <property type="match status" value="1"/>
</dbReference>
<feature type="DNA-binding region" description="OmpR/PhoB-type" evidence="7">
    <location>
        <begin position="129"/>
        <end position="226"/>
    </location>
</feature>
<feature type="domain" description="Response regulatory" evidence="9">
    <location>
        <begin position="5"/>
        <end position="120"/>
    </location>
</feature>
<dbReference type="CDD" id="cd00383">
    <property type="entry name" value="trans_reg_C"/>
    <property type="match status" value="1"/>
</dbReference>
<dbReference type="InterPro" id="IPR001789">
    <property type="entry name" value="Sig_transdc_resp-reg_receiver"/>
</dbReference>
<dbReference type="InterPro" id="IPR016032">
    <property type="entry name" value="Sig_transdc_resp-reg_C-effctor"/>
</dbReference>
<proteinExistence type="predicted"/>
<dbReference type="FunFam" id="3.40.50.2300:FF:000001">
    <property type="entry name" value="DNA-binding response regulator PhoB"/>
    <property type="match status" value="1"/>
</dbReference>
<evidence type="ECO:0000256" key="8">
    <source>
        <dbReference type="SAM" id="MobiDB-lite"/>
    </source>
</evidence>
<evidence type="ECO:0000256" key="5">
    <source>
        <dbReference type="ARBA" id="ARBA00023163"/>
    </source>
</evidence>
<evidence type="ECO:0000256" key="2">
    <source>
        <dbReference type="ARBA" id="ARBA00023012"/>
    </source>
</evidence>
<dbReference type="SMART" id="SM00862">
    <property type="entry name" value="Trans_reg_C"/>
    <property type="match status" value="1"/>
</dbReference>
<keyword evidence="2" id="KW-0902">Two-component regulatory system</keyword>
<organism evidence="11 12">
    <name type="scientific">Candidatus Desulfobacillus denitrificans</name>
    <dbReference type="NCBI Taxonomy" id="2608985"/>
    <lineage>
        <taxon>Bacteria</taxon>
        <taxon>Pseudomonadati</taxon>
        <taxon>Pseudomonadota</taxon>
        <taxon>Betaproteobacteria</taxon>
        <taxon>Candidatus Desulfobacillus</taxon>
    </lineage>
</organism>
<dbReference type="SMART" id="SM00448">
    <property type="entry name" value="REC"/>
    <property type="match status" value="1"/>
</dbReference>
<accession>A0A809QXH9</accession>
<sequence length="232" mass="25395">MNSLHILLIEDNPDLAANLIDFLEVKGHAVDSAGDGVTGLHLAVANDYDAVVLDLVLPGMDGITLCRKLREEAGKHTPVLMLTARDSLDDKIVGLESGADDYVVKPFVLREVEARLKALARRASGQSRQQRLQVADLAFDTGTLQVRRGERAVELPPIPLRILELLMRASPHVVARGQIERAIWGDSPPDSDALRAHMHVLRSAIDKPDEKPLLHTHRGHGWRLADSDAPAP</sequence>
<dbReference type="Pfam" id="PF00486">
    <property type="entry name" value="Trans_reg_C"/>
    <property type="match status" value="1"/>
</dbReference>
<dbReference type="PROSITE" id="PS51755">
    <property type="entry name" value="OMPR_PHOB"/>
    <property type="match status" value="1"/>
</dbReference>
<dbReference type="Gene3D" id="1.10.10.10">
    <property type="entry name" value="Winged helix-like DNA-binding domain superfamily/Winged helix DNA-binding domain"/>
    <property type="match status" value="1"/>
</dbReference>
<dbReference type="FunFam" id="1.10.10.10:FF:000058">
    <property type="entry name" value="DNA-binding response OmpR family regulator"/>
    <property type="match status" value="1"/>
</dbReference>
<keyword evidence="1 6" id="KW-0597">Phosphoprotein</keyword>
<dbReference type="PROSITE" id="PS50110">
    <property type="entry name" value="RESPONSE_REGULATORY"/>
    <property type="match status" value="1"/>
</dbReference>
<dbReference type="CDD" id="cd19935">
    <property type="entry name" value="REC_OmpR_CusR-like"/>
    <property type="match status" value="1"/>
</dbReference>
<evidence type="ECO:0000259" key="10">
    <source>
        <dbReference type="PROSITE" id="PS51755"/>
    </source>
</evidence>
<dbReference type="SUPFAM" id="SSF52172">
    <property type="entry name" value="CheY-like"/>
    <property type="match status" value="1"/>
</dbReference>
<dbReference type="Gene3D" id="6.10.250.690">
    <property type="match status" value="1"/>
</dbReference>
<evidence type="ECO:0000256" key="1">
    <source>
        <dbReference type="ARBA" id="ARBA00022553"/>
    </source>
</evidence>
<evidence type="ECO:0000256" key="6">
    <source>
        <dbReference type="PROSITE-ProRule" id="PRU00169"/>
    </source>
</evidence>
<feature type="modified residue" description="4-aspartylphosphate" evidence="6">
    <location>
        <position position="54"/>
    </location>
</feature>
<dbReference type="Proteomes" id="UP000662914">
    <property type="component" value="Chromosome"/>
</dbReference>
<dbReference type="KEGG" id="ddz:DSYM_08180"/>
<keyword evidence="3" id="KW-0805">Transcription regulation</keyword>
<dbReference type="GO" id="GO:0006355">
    <property type="term" value="P:regulation of DNA-templated transcription"/>
    <property type="evidence" value="ECO:0007669"/>
    <property type="project" value="InterPro"/>
</dbReference>
<dbReference type="InterPro" id="IPR036388">
    <property type="entry name" value="WH-like_DNA-bd_sf"/>
</dbReference>
<evidence type="ECO:0000313" key="11">
    <source>
        <dbReference type="EMBL" id="BBO20119.1"/>
    </source>
</evidence>
<keyword evidence="5" id="KW-0804">Transcription</keyword>
<dbReference type="EMBL" id="AP021857">
    <property type="protein sequence ID" value="BBO20119.1"/>
    <property type="molecule type" value="Genomic_DNA"/>
</dbReference>
<name>A0A809QXH9_9PROT</name>
<keyword evidence="4 7" id="KW-0238">DNA-binding</keyword>
<dbReference type="Pfam" id="PF00072">
    <property type="entry name" value="Response_reg"/>
    <property type="match status" value="1"/>
</dbReference>
<dbReference type="GO" id="GO:0032993">
    <property type="term" value="C:protein-DNA complex"/>
    <property type="evidence" value="ECO:0007669"/>
    <property type="project" value="TreeGrafter"/>
</dbReference>
<reference evidence="11" key="1">
    <citation type="journal article" name="DNA Res.">
        <title>The physiological potential of anammox bacteria as revealed by their core genome structure.</title>
        <authorList>
            <person name="Okubo T."/>
            <person name="Toyoda A."/>
            <person name="Fukuhara K."/>
            <person name="Uchiyama I."/>
            <person name="Harigaya Y."/>
            <person name="Kuroiwa M."/>
            <person name="Suzuki T."/>
            <person name="Murakami Y."/>
            <person name="Suwa Y."/>
            <person name="Takami H."/>
        </authorList>
    </citation>
    <scope>NUCLEOTIDE SEQUENCE</scope>
    <source>
        <strain evidence="11">317325-3</strain>
    </source>
</reference>
<evidence type="ECO:0000256" key="3">
    <source>
        <dbReference type="ARBA" id="ARBA00023015"/>
    </source>
</evidence>
<evidence type="ECO:0000259" key="9">
    <source>
        <dbReference type="PROSITE" id="PS50110"/>
    </source>
</evidence>
<feature type="region of interest" description="Disordered" evidence="8">
    <location>
        <begin position="209"/>
        <end position="232"/>
    </location>
</feature>
<evidence type="ECO:0000313" key="12">
    <source>
        <dbReference type="Proteomes" id="UP000662914"/>
    </source>
</evidence>
<dbReference type="SUPFAM" id="SSF46894">
    <property type="entry name" value="C-terminal effector domain of the bipartite response regulators"/>
    <property type="match status" value="1"/>
</dbReference>
<dbReference type="InterPro" id="IPR039420">
    <property type="entry name" value="WalR-like"/>
</dbReference>
<evidence type="ECO:0000256" key="7">
    <source>
        <dbReference type="PROSITE-ProRule" id="PRU01091"/>
    </source>
</evidence>
<evidence type="ECO:0000256" key="4">
    <source>
        <dbReference type="ARBA" id="ARBA00023125"/>
    </source>
</evidence>